<dbReference type="Proteomes" id="UP001497516">
    <property type="component" value="Chromosome 2"/>
</dbReference>
<evidence type="ECO:0000256" key="1">
    <source>
        <dbReference type="SAM" id="MobiDB-lite"/>
    </source>
</evidence>
<evidence type="ECO:0000313" key="2">
    <source>
        <dbReference type="EMBL" id="CAL1370867.1"/>
    </source>
</evidence>
<feature type="region of interest" description="Disordered" evidence="1">
    <location>
        <begin position="14"/>
        <end position="41"/>
    </location>
</feature>
<sequence length="118" mass="13084">MAYKTRPNPIITNHAHFLGSPLEGPQFTSDPSPAGGSQGEKTSETLIRYSFHFEFQPFPFHLHLAATTVLADLLYLSAAVTTKQTAADERLLTSDDHDDTIISKFRPARLSSISIRVR</sequence>
<proteinExistence type="predicted"/>
<reference evidence="2 3" key="1">
    <citation type="submission" date="2024-04" db="EMBL/GenBank/DDBJ databases">
        <authorList>
            <person name="Fracassetti M."/>
        </authorList>
    </citation>
    <scope>NUCLEOTIDE SEQUENCE [LARGE SCALE GENOMIC DNA]</scope>
</reference>
<dbReference type="EMBL" id="OZ034815">
    <property type="protein sequence ID" value="CAL1370867.1"/>
    <property type="molecule type" value="Genomic_DNA"/>
</dbReference>
<keyword evidence="3" id="KW-1185">Reference proteome</keyword>
<name>A0AAV2DC53_9ROSI</name>
<protein>
    <submittedName>
        <fullName evidence="2">Uncharacterized protein</fullName>
    </submittedName>
</protein>
<accession>A0AAV2DC53</accession>
<evidence type="ECO:0000313" key="3">
    <source>
        <dbReference type="Proteomes" id="UP001497516"/>
    </source>
</evidence>
<gene>
    <name evidence="2" type="ORF">LTRI10_LOCUS12961</name>
</gene>
<dbReference type="AlphaFoldDB" id="A0AAV2DC53"/>
<organism evidence="2 3">
    <name type="scientific">Linum trigynum</name>
    <dbReference type="NCBI Taxonomy" id="586398"/>
    <lineage>
        <taxon>Eukaryota</taxon>
        <taxon>Viridiplantae</taxon>
        <taxon>Streptophyta</taxon>
        <taxon>Embryophyta</taxon>
        <taxon>Tracheophyta</taxon>
        <taxon>Spermatophyta</taxon>
        <taxon>Magnoliopsida</taxon>
        <taxon>eudicotyledons</taxon>
        <taxon>Gunneridae</taxon>
        <taxon>Pentapetalae</taxon>
        <taxon>rosids</taxon>
        <taxon>fabids</taxon>
        <taxon>Malpighiales</taxon>
        <taxon>Linaceae</taxon>
        <taxon>Linum</taxon>
    </lineage>
</organism>